<gene>
    <name evidence="6" type="primary">ntpD</name>
    <name evidence="4" type="synonym">atpD</name>
    <name evidence="6" type="ORF">CSEC_1135</name>
</gene>
<keyword evidence="4" id="KW-0066">ATP synthesis</keyword>
<dbReference type="EMBL" id="CCEJ010000004">
    <property type="protein sequence ID" value="CDR33961.1"/>
    <property type="molecule type" value="Genomic_DNA"/>
</dbReference>
<evidence type="ECO:0000256" key="2">
    <source>
        <dbReference type="ARBA" id="ARBA00022448"/>
    </source>
</evidence>
<dbReference type="GO" id="GO:0046933">
    <property type="term" value="F:proton-transporting ATP synthase activity, rotational mechanism"/>
    <property type="evidence" value="ECO:0007669"/>
    <property type="project" value="UniProtKB-UniRule"/>
</dbReference>
<keyword evidence="2 4" id="KW-0813">Transport</keyword>
<dbReference type="GO" id="GO:0005524">
    <property type="term" value="F:ATP binding"/>
    <property type="evidence" value="ECO:0007669"/>
    <property type="project" value="UniProtKB-UniRule"/>
</dbReference>
<feature type="coiled-coil region" evidence="5">
    <location>
        <begin position="32"/>
        <end position="59"/>
    </location>
</feature>
<comment type="caution">
    <text evidence="6">The sequence shown here is derived from an EMBL/GenBank/DDBJ whole genome shotgun (WGS) entry which is preliminary data.</text>
</comment>
<feature type="coiled-coil region" evidence="5">
    <location>
        <begin position="128"/>
        <end position="162"/>
    </location>
</feature>
<dbReference type="GO" id="GO:0046961">
    <property type="term" value="F:proton-transporting ATPase activity, rotational mechanism"/>
    <property type="evidence" value="ECO:0007669"/>
    <property type="project" value="InterPro"/>
</dbReference>
<reference evidence="6" key="1">
    <citation type="submission" date="2013-12" db="EMBL/GenBank/DDBJ databases">
        <authorList>
            <person name="Linke B."/>
        </authorList>
    </citation>
    <scope>NUCLEOTIDE SEQUENCE [LARGE SCALE GENOMIC DNA]</scope>
    <source>
        <strain evidence="6">CRIB-18</strain>
    </source>
</reference>
<evidence type="ECO:0000256" key="5">
    <source>
        <dbReference type="SAM" id="Coils"/>
    </source>
</evidence>
<evidence type="ECO:0000313" key="7">
    <source>
        <dbReference type="Proteomes" id="UP000031552"/>
    </source>
</evidence>
<dbReference type="NCBIfam" id="NF002565">
    <property type="entry name" value="PRK02195.1"/>
    <property type="match status" value="1"/>
</dbReference>
<keyword evidence="6" id="KW-0378">Hydrolase</keyword>
<reference evidence="6" key="2">
    <citation type="submission" date="2014-09" db="EMBL/GenBank/DDBJ databases">
        <title>Criblamydia sequanensis harbors a mega-plasmid encoding arsenite resistance.</title>
        <authorList>
            <person name="Bertelli C."/>
            <person name="Goesmann A."/>
            <person name="Greub G."/>
        </authorList>
    </citation>
    <scope>NUCLEOTIDE SEQUENCE [LARGE SCALE GENOMIC DNA]</scope>
    <source>
        <strain evidence="6">CRIB-18</strain>
    </source>
</reference>
<name>A0A090CZ32_9BACT</name>
<dbReference type="PANTHER" id="PTHR11671">
    <property type="entry name" value="V-TYPE ATP SYNTHASE SUBUNIT D"/>
    <property type="match status" value="1"/>
</dbReference>
<keyword evidence="7" id="KW-1185">Reference proteome</keyword>
<keyword evidence="3 4" id="KW-0406">Ion transport</keyword>
<dbReference type="eggNOG" id="COG1394">
    <property type="taxonomic scope" value="Bacteria"/>
</dbReference>
<comment type="function">
    <text evidence="4">Produces ATP from ADP in the presence of a proton gradient across the membrane.</text>
</comment>
<dbReference type="OrthoDB" id="5637912at2"/>
<dbReference type="NCBIfam" id="TIGR00309">
    <property type="entry name" value="V_ATPase_subD"/>
    <property type="match status" value="1"/>
</dbReference>
<dbReference type="GO" id="GO:0016787">
    <property type="term" value="F:hydrolase activity"/>
    <property type="evidence" value="ECO:0007669"/>
    <property type="project" value="UniProtKB-KW"/>
</dbReference>
<dbReference type="STRING" id="1437425.CSEC_1135"/>
<evidence type="ECO:0000313" key="6">
    <source>
        <dbReference type="EMBL" id="CDR33961.1"/>
    </source>
</evidence>
<dbReference type="Pfam" id="PF01813">
    <property type="entry name" value="ATP-synt_D"/>
    <property type="match status" value="1"/>
</dbReference>
<sequence>MADIKLTKNSLRAEEKRLDLLKKYLPTLQLKKALLQMEVQEAKLELQTLKSEFEKLYKDVQSFSALFTDIESIDLQEAAKIQAVEKGYDNIAGVEVPVFKNIEFAPFEYSLFEAPVWVDPAIARMRKVSEQKARLEIAEEKKQALEKELREVSIRVNLFEKVLIPEAFANIKKIKVFLGDQDLAAVARAKKAKNKIEQRKLLSKLKSVH</sequence>
<dbReference type="Gene3D" id="1.10.287.3240">
    <property type="match status" value="1"/>
</dbReference>
<dbReference type="Proteomes" id="UP000031552">
    <property type="component" value="Unassembled WGS sequence"/>
</dbReference>
<dbReference type="GO" id="GO:0042777">
    <property type="term" value="P:proton motive force-driven plasma membrane ATP synthesis"/>
    <property type="evidence" value="ECO:0007669"/>
    <property type="project" value="UniProtKB-UniRule"/>
</dbReference>
<evidence type="ECO:0000256" key="3">
    <source>
        <dbReference type="ARBA" id="ARBA00023065"/>
    </source>
</evidence>
<comment type="similarity">
    <text evidence="1 4">Belongs to the V-ATPase D subunit family.</text>
</comment>
<keyword evidence="4" id="KW-0375">Hydrogen ion transport</keyword>
<evidence type="ECO:0000256" key="4">
    <source>
        <dbReference type="HAMAP-Rule" id="MF_00271"/>
    </source>
</evidence>
<proteinExistence type="inferred from homology"/>
<organism evidence="6 7">
    <name type="scientific">Candidatus Criblamydia sequanensis CRIB-18</name>
    <dbReference type="NCBI Taxonomy" id="1437425"/>
    <lineage>
        <taxon>Bacteria</taxon>
        <taxon>Pseudomonadati</taxon>
        <taxon>Chlamydiota</taxon>
        <taxon>Chlamydiia</taxon>
        <taxon>Parachlamydiales</taxon>
        <taxon>Candidatus Criblamydiaceae</taxon>
        <taxon>Candidatus Criblamydia</taxon>
    </lineage>
</organism>
<dbReference type="RefSeq" id="WP_041017472.1">
    <property type="nucleotide sequence ID" value="NZ_CCEJ010000004.1"/>
</dbReference>
<keyword evidence="5" id="KW-0175">Coiled coil</keyword>
<evidence type="ECO:0000256" key="1">
    <source>
        <dbReference type="ARBA" id="ARBA00005850"/>
    </source>
</evidence>
<dbReference type="HAMAP" id="MF_00271">
    <property type="entry name" value="ATP_synth_D_arch"/>
    <property type="match status" value="1"/>
</dbReference>
<dbReference type="AlphaFoldDB" id="A0A090CZ32"/>
<accession>A0A090CZ32</accession>
<dbReference type="InterPro" id="IPR002699">
    <property type="entry name" value="V_ATPase_D"/>
</dbReference>
<protein>
    <recommendedName>
        <fullName evidence="4">V-type ATP synthase subunit D</fullName>
    </recommendedName>
    <alternativeName>
        <fullName evidence="4">V-ATPase subunit D</fullName>
    </alternativeName>
</protein>